<gene>
    <name evidence="10" type="primary">mntB_2</name>
    <name evidence="10" type="ORF">Mcate_01596</name>
</gene>
<feature type="transmembrane region" description="Helical" evidence="9">
    <location>
        <begin position="57"/>
        <end position="79"/>
    </location>
</feature>
<keyword evidence="7 9" id="KW-0472">Membrane</keyword>
<organism evidence="10 11">
    <name type="scientific">Meiothermus taiwanensis</name>
    <dbReference type="NCBI Taxonomy" id="172827"/>
    <lineage>
        <taxon>Bacteria</taxon>
        <taxon>Thermotogati</taxon>
        <taxon>Deinococcota</taxon>
        <taxon>Deinococci</taxon>
        <taxon>Thermales</taxon>
        <taxon>Thermaceae</taxon>
        <taxon>Meiothermus</taxon>
    </lineage>
</organism>
<evidence type="ECO:0000256" key="4">
    <source>
        <dbReference type="ARBA" id="ARBA00022475"/>
    </source>
</evidence>
<evidence type="ECO:0000256" key="5">
    <source>
        <dbReference type="ARBA" id="ARBA00022692"/>
    </source>
</evidence>
<protein>
    <submittedName>
        <fullName evidence="10">Manganese transport system membrane protein MntB</fullName>
    </submittedName>
</protein>
<dbReference type="GO" id="GO:0055085">
    <property type="term" value="P:transmembrane transport"/>
    <property type="evidence" value="ECO:0007669"/>
    <property type="project" value="InterPro"/>
</dbReference>
<accession>A0A399DXF1</accession>
<dbReference type="SUPFAM" id="SSF81345">
    <property type="entry name" value="ABC transporter involved in vitamin B12 uptake, BtuC"/>
    <property type="match status" value="1"/>
</dbReference>
<evidence type="ECO:0000256" key="2">
    <source>
        <dbReference type="ARBA" id="ARBA00008034"/>
    </source>
</evidence>
<evidence type="ECO:0000313" key="10">
    <source>
        <dbReference type="EMBL" id="RIH76875.1"/>
    </source>
</evidence>
<dbReference type="InterPro" id="IPR001626">
    <property type="entry name" value="ABC_TroCD"/>
</dbReference>
<sequence length="364" mass="39111">MNADLVIILTAILVSTASALVGSFLVLRRMALLSDAISHAVLPGIVLAYWLSGGERATVPALLGAAAAGLVTVVLVEWLTRTGKVKNDAAIGIVFPALFSLGVLAVSLFFRNVHLDMDAVLYGEIAYAPFNTLNLWGREVPESWLVMGSLTLLNLLFVLLFYKELKLSTFDPGLAAALGLAPGALHYGLMTLVSFTSVGAFQSVGAILIVAFLIIPPATAYLLTRRLPVMIALAVGVGVVSSLAGYALAIWLDASIAGMMATVAGLCFTLAFLFSPVEGYLTARLRRERQRLEVAARLLVAHLAHHSQPVPEREVLEEFGWNPRFLKQVREKARQAGWLEVVREGLRPTARGLAMSSARLELSP</sequence>
<name>A0A399DXF1_9DEIN</name>
<dbReference type="PANTHER" id="PTHR30477:SF8">
    <property type="entry name" value="METAL TRANSPORT SYSTEM MEMBRANE PROTEIN CT_070-RELATED"/>
    <property type="match status" value="1"/>
</dbReference>
<evidence type="ECO:0000313" key="11">
    <source>
        <dbReference type="Proteomes" id="UP000266089"/>
    </source>
</evidence>
<dbReference type="InterPro" id="IPR037294">
    <property type="entry name" value="ABC_BtuC-like"/>
</dbReference>
<comment type="caution">
    <text evidence="10">The sequence shown here is derived from an EMBL/GenBank/DDBJ whole genome shotgun (WGS) entry which is preliminary data.</text>
</comment>
<feature type="transmembrane region" description="Helical" evidence="9">
    <location>
        <begin position="6"/>
        <end position="27"/>
    </location>
</feature>
<dbReference type="PANTHER" id="PTHR30477">
    <property type="entry name" value="ABC-TRANSPORTER METAL-BINDING PROTEIN"/>
    <property type="match status" value="1"/>
</dbReference>
<feature type="transmembrane region" description="Helical" evidence="9">
    <location>
        <begin position="230"/>
        <end position="252"/>
    </location>
</feature>
<evidence type="ECO:0000256" key="7">
    <source>
        <dbReference type="ARBA" id="ARBA00023136"/>
    </source>
</evidence>
<dbReference type="GO" id="GO:0010043">
    <property type="term" value="P:response to zinc ion"/>
    <property type="evidence" value="ECO:0007669"/>
    <property type="project" value="TreeGrafter"/>
</dbReference>
<dbReference type="OrthoDB" id="9788905at2"/>
<feature type="transmembrane region" description="Helical" evidence="9">
    <location>
        <begin position="32"/>
        <end position="51"/>
    </location>
</feature>
<reference evidence="10 11" key="1">
    <citation type="submission" date="2018-08" db="EMBL/GenBank/DDBJ databases">
        <title>Meiothermus cateniformans JCM 15151 genome sequencing project.</title>
        <authorList>
            <person name="Da Costa M.S."/>
            <person name="Albuquerque L."/>
            <person name="Raposo P."/>
            <person name="Froufe H.J.C."/>
            <person name="Barroso C.S."/>
            <person name="Egas C."/>
        </authorList>
    </citation>
    <scope>NUCLEOTIDE SEQUENCE [LARGE SCALE GENOMIC DNA]</scope>
    <source>
        <strain evidence="10 11">JCM 15151</strain>
    </source>
</reference>
<dbReference type="Pfam" id="PF00950">
    <property type="entry name" value="ABC-3"/>
    <property type="match status" value="1"/>
</dbReference>
<dbReference type="GO" id="GO:0043190">
    <property type="term" value="C:ATP-binding cassette (ABC) transporter complex"/>
    <property type="evidence" value="ECO:0007669"/>
    <property type="project" value="InterPro"/>
</dbReference>
<dbReference type="EMBL" id="QWKX01000035">
    <property type="protein sequence ID" value="RIH76875.1"/>
    <property type="molecule type" value="Genomic_DNA"/>
</dbReference>
<proteinExistence type="inferred from homology"/>
<comment type="similarity">
    <text evidence="2 8">Belongs to the ABC-3 integral membrane protein family.</text>
</comment>
<keyword evidence="4" id="KW-1003">Cell membrane</keyword>
<evidence type="ECO:0000256" key="6">
    <source>
        <dbReference type="ARBA" id="ARBA00022989"/>
    </source>
</evidence>
<dbReference type="Proteomes" id="UP000266089">
    <property type="component" value="Unassembled WGS sequence"/>
</dbReference>
<feature type="transmembrane region" description="Helical" evidence="9">
    <location>
        <begin position="201"/>
        <end position="223"/>
    </location>
</feature>
<dbReference type="Gene3D" id="1.10.3470.10">
    <property type="entry name" value="ABC transporter involved in vitamin B12 uptake, BtuC"/>
    <property type="match status" value="1"/>
</dbReference>
<feature type="transmembrane region" description="Helical" evidence="9">
    <location>
        <begin position="91"/>
        <end position="110"/>
    </location>
</feature>
<feature type="transmembrane region" description="Helical" evidence="9">
    <location>
        <begin position="258"/>
        <end position="281"/>
    </location>
</feature>
<evidence type="ECO:0000256" key="9">
    <source>
        <dbReference type="SAM" id="Phobius"/>
    </source>
</evidence>
<dbReference type="AlphaFoldDB" id="A0A399DXF1"/>
<keyword evidence="3 8" id="KW-0813">Transport</keyword>
<feature type="transmembrane region" description="Helical" evidence="9">
    <location>
        <begin position="174"/>
        <end position="195"/>
    </location>
</feature>
<comment type="subcellular location">
    <subcellularLocation>
        <location evidence="1 8">Cell membrane</location>
        <topology evidence="1 8">Multi-pass membrane protein</topology>
    </subcellularLocation>
</comment>
<evidence type="ECO:0000256" key="8">
    <source>
        <dbReference type="RuleBase" id="RU003943"/>
    </source>
</evidence>
<feature type="transmembrane region" description="Helical" evidence="9">
    <location>
        <begin position="143"/>
        <end position="162"/>
    </location>
</feature>
<evidence type="ECO:0000256" key="1">
    <source>
        <dbReference type="ARBA" id="ARBA00004651"/>
    </source>
</evidence>
<dbReference type="RefSeq" id="WP_119361654.1">
    <property type="nucleotide sequence ID" value="NZ_JBHSXZ010000031.1"/>
</dbReference>
<dbReference type="CDD" id="cd06550">
    <property type="entry name" value="TM_ABC_iron-siderophores_like"/>
    <property type="match status" value="1"/>
</dbReference>
<keyword evidence="6 9" id="KW-1133">Transmembrane helix</keyword>
<evidence type="ECO:0000256" key="3">
    <source>
        <dbReference type="ARBA" id="ARBA00022448"/>
    </source>
</evidence>
<keyword evidence="5 8" id="KW-0812">Transmembrane</keyword>